<dbReference type="InterPro" id="IPR036291">
    <property type="entry name" value="NAD(P)-bd_dom_sf"/>
</dbReference>
<dbReference type="SUPFAM" id="SSF51735">
    <property type="entry name" value="NAD(P)-binding Rossmann-fold domains"/>
    <property type="match status" value="1"/>
</dbReference>
<sequence>MTGGTGFVGGVTIDQALAAGHSVRALARKPQRERDGVIWVRGALDDPASLAQLCEGADVVLHIAGVVSAPDRAGFIAGNITGTENVLAAAKTADVDRFVHVSSLAARERALSNYCWSKAEAEDRVTASDREWIMVRPPAVYGPGDTEMLDLFRLAAKGLVLLPPSGRMSVIHVADLAALLVRLAGGAGEPRAIYEADDGTPQGWSHEDFADALGRAVGRKVRTARAPKPALFMAARADRLLRGKKAKLTPDRARYIAHSDWTSDPLRRPPRDLWRPEIATPKGLVDTARWYRAQGWLKL</sequence>
<dbReference type="Pfam" id="PF13460">
    <property type="entry name" value="NAD_binding_10"/>
    <property type="match status" value="1"/>
</dbReference>
<dbReference type="AlphaFoldDB" id="A0A2V3V0Z4"/>
<organism evidence="2 3">
    <name type="scientific">Blastomonas natatoria</name>
    <dbReference type="NCBI Taxonomy" id="34015"/>
    <lineage>
        <taxon>Bacteria</taxon>
        <taxon>Pseudomonadati</taxon>
        <taxon>Pseudomonadota</taxon>
        <taxon>Alphaproteobacteria</taxon>
        <taxon>Sphingomonadales</taxon>
        <taxon>Sphingomonadaceae</taxon>
        <taxon>Blastomonas</taxon>
    </lineage>
</organism>
<dbReference type="PANTHER" id="PTHR48079:SF6">
    <property type="entry name" value="NAD(P)-BINDING DOMAIN-CONTAINING PROTEIN-RELATED"/>
    <property type="match status" value="1"/>
</dbReference>
<protein>
    <submittedName>
        <fullName evidence="2">Nucleoside-diphosphate-sugar epimerase</fullName>
    </submittedName>
</protein>
<dbReference type="InterPro" id="IPR016040">
    <property type="entry name" value="NAD(P)-bd_dom"/>
</dbReference>
<feature type="domain" description="NAD(P)-binding" evidence="1">
    <location>
        <begin position="3"/>
        <end position="146"/>
    </location>
</feature>
<reference evidence="2 3" key="1">
    <citation type="submission" date="2018-05" db="EMBL/GenBank/DDBJ databases">
        <title>Genomic Encyclopedia of Type Strains, Phase IV (KMG-IV): sequencing the most valuable type-strain genomes for metagenomic binning, comparative biology and taxonomic classification.</title>
        <authorList>
            <person name="Goeker M."/>
        </authorList>
    </citation>
    <scope>NUCLEOTIDE SEQUENCE [LARGE SCALE GENOMIC DNA]</scope>
    <source>
        <strain evidence="2 3">DSM 3183</strain>
    </source>
</reference>
<dbReference type="Gene3D" id="3.40.50.720">
    <property type="entry name" value="NAD(P)-binding Rossmann-like Domain"/>
    <property type="match status" value="1"/>
</dbReference>
<dbReference type="InterPro" id="IPR051783">
    <property type="entry name" value="NAD(P)-dependent_oxidoreduct"/>
</dbReference>
<dbReference type="PANTHER" id="PTHR48079">
    <property type="entry name" value="PROTEIN YEEZ"/>
    <property type="match status" value="1"/>
</dbReference>
<keyword evidence="3" id="KW-1185">Reference proteome</keyword>
<dbReference type="GO" id="GO:0004029">
    <property type="term" value="F:aldehyde dehydrogenase (NAD+) activity"/>
    <property type="evidence" value="ECO:0007669"/>
    <property type="project" value="TreeGrafter"/>
</dbReference>
<gene>
    <name evidence="2" type="ORF">C7451_108150</name>
</gene>
<dbReference type="Proteomes" id="UP000248014">
    <property type="component" value="Unassembled WGS sequence"/>
</dbReference>
<accession>A0A2V3V0Z4</accession>
<evidence type="ECO:0000313" key="2">
    <source>
        <dbReference type="EMBL" id="PXW74488.1"/>
    </source>
</evidence>
<name>A0A2V3V0Z4_9SPHN</name>
<dbReference type="EMBL" id="QJJM01000008">
    <property type="protein sequence ID" value="PXW74488.1"/>
    <property type="molecule type" value="Genomic_DNA"/>
</dbReference>
<evidence type="ECO:0000259" key="1">
    <source>
        <dbReference type="Pfam" id="PF13460"/>
    </source>
</evidence>
<evidence type="ECO:0000313" key="3">
    <source>
        <dbReference type="Proteomes" id="UP000248014"/>
    </source>
</evidence>
<proteinExistence type="predicted"/>
<comment type="caution">
    <text evidence="2">The sequence shown here is derived from an EMBL/GenBank/DDBJ whole genome shotgun (WGS) entry which is preliminary data.</text>
</comment>
<dbReference type="GO" id="GO:0005737">
    <property type="term" value="C:cytoplasm"/>
    <property type="evidence" value="ECO:0007669"/>
    <property type="project" value="TreeGrafter"/>
</dbReference>